<dbReference type="Proteomes" id="UP000518266">
    <property type="component" value="Unassembled WGS sequence"/>
</dbReference>
<keyword evidence="3" id="KW-1185">Reference proteome</keyword>
<name>A0A7J5XPB6_DISMA</name>
<comment type="caution">
    <text evidence="2">The sequence shown here is derived from an EMBL/GenBank/DDBJ whole genome shotgun (WGS) entry which is preliminary data.</text>
</comment>
<feature type="compositionally biased region" description="Polar residues" evidence="1">
    <location>
        <begin position="65"/>
        <end position="78"/>
    </location>
</feature>
<dbReference type="AlphaFoldDB" id="A0A7J5XPB6"/>
<sequence>MDWWTGIQWTGRQMDWWTALHLPEEWSLVEQPPPQQLPPSELSSSLNLRLGPGVQTGLDLLQPPVRSSSRTSWSTELMSPSGAAEPGSEPETPPRCLEVTARGRGTLGVVEDPLDEDGYFVIR</sequence>
<accession>A0A7J5XPB6</accession>
<feature type="region of interest" description="Disordered" evidence="1">
    <location>
        <begin position="30"/>
        <end position="49"/>
    </location>
</feature>
<organism evidence="2 3">
    <name type="scientific">Dissostichus mawsoni</name>
    <name type="common">Antarctic cod</name>
    <dbReference type="NCBI Taxonomy" id="36200"/>
    <lineage>
        <taxon>Eukaryota</taxon>
        <taxon>Metazoa</taxon>
        <taxon>Chordata</taxon>
        <taxon>Craniata</taxon>
        <taxon>Vertebrata</taxon>
        <taxon>Euteleostomi</taxon>
        <taxon>Actinopterygii</taxon>
        <taxon>Neopterygii</taxon>
        <taxon>Teleostei</taxon>
        <taxon>Neoteleostei</taxon>
        <taxon>Acanthomorphata</taxon>
        <taxon>Eupercaria</taxon>
        <taxon>Perciformes</taxon>
        <taxon>Notothenioidei</taxon>
        <taxon>Nototheniidae</taxon>
        <taxon>Dissostichus</taxon>
    </lineage>
</organism>
<feature type="region of interest" description="Disordered" evidence="1">
    <location>
        <begin position="55"/>
        <end position="96"/>
    </location>
</feature>
<evidence type="ECO:0000313" key="3">
    <source>
        <dbReference type="Proteomes" id="UP000518266"/>
    </source>
</evidence>
<reference evidence="2 3" key="1">
    <citation type="submission" date="2020-03" db="EMBL/GenBank/DDBJ databases">
        <title>Dissostichus mawsoni Genome sequencing and assembly.</title>
        <authorList>
            <person name="Park H."/>
        </authorList>
    </citation>
    <scope>NUCLEOTIDE SEQUENCE [LARGE SCALE GENOMIC DNA]</scope>
    <source>
        <strain evidence="2">DM0001</strain>
        <tissue evidence="2">Muscle</tissue>
    </source>
</reference>
<evidence type="ECO:0000313" key="2">
    <source>
        <dbReference type="EMBL" id="KAF3838975.1"/>
    </source>
</evidence>
<evidence type="ECO:0000256" key="1">
    <source>
        <dbReference type="SAM" id="MobiDB-lite"/>
    </source>
</evidence>
<gene>
    <name evidence="2" type="ORF">F7725_017692</name>
</gene>
<feature type="compositionally biased region" description="Low complexity" evidence="1">
    <location>
        <begin position="38"/>
        <end position="48"/>
    </location>
</feature>
<proteinExistence type="predicted"/>
<dbReference type="EMBL" id="JAAKFY010000021">
    <property type="protein sequence ID" value="KAF3838975.1"/>
    <property type="molecule type" value="Genomic_DNA"/>
</dbReference>
<protein>
    <submittedName>
        <fullName evidence="2">Uncharacterized protein</fullName>
    </submittedName>
</protein>